<dbReference type="PRINTS" id="PR00499">
    <property type="entry name" value="P67PHOX"/>
</dbReference>
<feature type="compositionally biased region" description="Polar residues" evidence="10">
    <location>
        <begin position="929"/>
        <end position="943"/>
    </location>
</feature>
<evidence type="ECO:0000313" key="14">
    <source>
        <dbReference type="Proteomes" id="UP001153636"/>
    </source>
</evidence>
<feature type="domain" description="SH3" evidence="11">
    <location>
        <begin position="961"/>
        <end position="1020"/>
    </location>
</feature>
<gene>
    <name evidence="13" type="ORF">PSYICH_LOCUS6023</name>
</gene>
<name>A0A9P0CRG5_9CUCU</name>
<dbReference type="InterPro" id="IPR027267">
    <property type="entry name" value="AH/BAR_dom_sf"/>
</dbReference>
<evidence type="ECO:0000256" key="8">
    <source>
        <dbReference type="PROSITE-ProRule" id="PRU01077"/>
    </source>
</evidence>
<dbReference type="GO" id="GO:0005737">
    <property type="term" value="C:cytoplasm"/>
    <property type="evidence" value="ECO:0007669"/>
    <property type="project" value="TreeGrafter"/>
</dbReference>
<dbReference type="PANTHER" id="PTHR23065">
    <property type="entry name" value="PROLINE-SERINE-THREONINE PHOSPHATASE INTERACTING PROTEIN 1"/>
    <property type="match status" value="1"/>
</dbReference>
<dbReference type="GO" id="GO:0043226">
    <property type="term" value="C:organelle"/>
    <property type="evidence" value="ECO:0007669"/>
    <property type="project" value="UniProtKB-ARBA"/>
</dbReference>
<keyword evidence="2 7" id="KW-0728">SH3 domain</keyword>
<dbReference type="Pfam" id="PF25610">
    <property type="entry name" value="HR1_TOCA"/>
    <property type="match status" value="1"/>
</dbReference>
<dbReference type="Pfam" id="PF00611">
    <property type="entry name" value="FCH"/>
    <property type="match status" value="1"/>
</dbReference>
<dbReference type="PROSITE" id="PS51741">
    <property type="entry name" value="F_BAR"/>
    <property type="match status" value="1"/>
</dbReference>
<protein>
    <recommendedName>
        <fullName evidence="15">Nostrin</fullName>
    </recommendedName>
</protein>
<dbReference type="SMART" id="SM00326">
    <property type="entry name" value="SH3"/>
    <property type="match status" value="1"/>
</dbReference>
<feature type="coiled-coil region" evidence="9">
    <location>
        <begin position="638"/>
        <end position="665"/>
    </location>
</feature>
<keyword evidence="4" id="KW-0597">Phosphoprotein</keyword>
<evidence type="ECO:0008006" key="15">
    <source>
        <dbReference type="Google" id="ProtNLM"/>
    </source>
</evidence>
<dbReference type="Proteomes" id="UP001153636">
    <property type="component" value="Chromosome 18"/>
</dbReference>
<evidence type="ECO:0000256" key="3">
    <source>
        <dbReference type="ARBA" id="ARBA00022490"/>
    </source>
</evidence>
<dbReference type="Gene3D" id="1.20.1270.60">
    <property type="entry name" value="Arfaptin homology (AH) domain/BAR domain"/>
    <property type="match status" value="1"/>
</dbReference>
<dbReference type="Pfam" id="PF07653">
    <property type="entry name" value="SH3_2"/>
    <property type="match status" value="1"/>
</dbReference>
<dbReference type="InterPro" id="IPR035656">
    <property type="entry name" value="Nostrin_SH3"/>
</dbReference>
<proteinExistence type="predicted"/>
<dbReference type="InterPro" id="IPR001060">
    <property type="entry name" value="FCH_dom"/>
</dbReference>
<feature type="region of interest" description="Disordered" evidence="10">
    <location>
        <begin position="889"/>
        <end position="943"/>
    </location>
</feature>
<dbReference type="OrthoDB" id="28357at2759"/>
<dbReference type="Gene3D" id="6.10.140.470">
    <property type="match status" value="1"/>
</dbReference>
<organism evidence="13 14">
    <name type="scientific">Psylliodes chrysocephalus</name>
    <dbReference type="NCBI Taxonomy" id="3402493"/>
    <lineage>
        <taxon>Eukaryota</taxon>
        <taxon>Metazoa</taxon>
        <taxon>Ecdysozoa</taxon>
        <taxon>Arthropoda</taxon>
        <taxon>Hexapoda</taxon>
        <taxon>Insecta</taxon>
        <taxon>Pterygota</taxon>
        <taxon>Neoptera</taxon>
        <taxon>Endopterygota</taxon>
        <taxon>Coleoptera</taxon>
        <taxon>Polyphaga</taxon>
        <taxon>Cucujiformia</taxon>
        <taxon>Chrysomeloidea</taxon>
        <taxon>Chrysomelidae</taxon>
        <taxon>Galerucinae</taxon>
        <taxon>Alticini</taxon>
        <taxon>Psylliodes</taxon>
    </lineage>
</organism>
<dbReference type="PROSITE" id="PS50002">
    <property type="entry name" value="SH3"/>
    <property type="match status" value="1"/>
</dbReference>
<keyword evidence="14" id="KW-1185">Reference proteome</keyword>
<evidence type="ECO:0000256" key="7">
    <source>
        <dbReference type="PROSITE-ProRule" id="PRU00192"/>
    </source>
</evidence>
<reference evidence="13" key="1">
    <citation type="submission" date="2022-01" db="EMBL/GenBank/DDBJ databases">
        <authorList>
            <person name="King R."/>
        </authorList>
    </citation>
    <scope>NUCLEOTIDE SEQUENCE</scope>
</reference>
<sequence>MKKFITTKINKQQWRITVPNLNTNLFRKSLSREDDKASKLSSGFYDFTEAQNEFDQTRSLPNSVYIESSSTSSGEFEDARAMSDTDVENFQDLEPVCTKIVTKDEDNCEYDVPRISFKFFGDEKLKENDNIYENDVKIVLTTPEDNRVIVPDCSSLKDEELSLEEYDVLPPSHPSEKFMSHTEVYVKSLESIPLAVKSAGSDPNVSQRCHSDNEDYYQVPRPLKVTSRLSQSLQEFDIDKNENTPVLVISNHSSIEHISASQIIIKRDDTTPSKVSITSSKSTSKLPKLKKPKILKKENWDSFKTKFNNIMQEQASKQRVGAFNEKEKITINLEEMYKNSKTKCKKVFENTSKMFKKKIDNTDVNSETARKVKASDIEYKLNYSVNSDNSNSVNENIKSVNNSSNETFSEIDLNDTGASEESKISSNNNHTMNDSSFSNDSKLSGDDSRRDDFDFGAIKNAFKKRLHSHEGQNGFEDLRRYVKQGGDFCKELSQILQERAEAETQYAKSLSKLSTKLSRACRENVGGLNEAWKAVALELETKAEAHRLLGVALLEETAKPLRVLTENQHRLRKQSENQVDKAAKLLTEWRANEAKGKKHSHSCSRENEKLQDAAVLDTTKYGKQTISKSSSLIQLAQMKQTTNDNTKLEGKKRKAEDAVKKADVEYYTLCVRAERARLEWETAVLRGASTFQALEEERLNNLKGVLTSYLHHNNYIGPRLIEASERLKGPVNQAEPTKDLTTFQNLRQTSQQVSEQLLPDFYCEHTTLAMNRERRKQALLKLLQLIRQDMEREKKSKVGLENLSKAIKQTPSFGSEDSQQSVIEKLYHMKSMLTYLEGAKYKVQNALSELDGRSRSNHPLSTHITITRDKSGLQQSILKVPQWLKDEWGDADRSPVSQKSTKSSQSDNSDPHNNDVDDPDWLDRGAADGNSNQPDSDFDEFSSNCSSAGDNLCSTDETPLHPIATCRAIYTYTPNMHDELHIKIGDIISVYRQQDDGWWLGECKGNVGIFPATYVELVQSK</sequence>
<dbReference type="SUPFAM" id="SSF103657">
    <property type="entry name" value="BAR/IMD domain-like"/>
    <property type="match status" value="1"/>
</dbReference>
<dbReference type="SMART" id="SM00055">
    <property type="entry name" value="FCH"/>
    <property type="match status" value="1"/>
</dbReference>
<feature type="compositionally biased region" description="Polar residues" evidence="10">
    <location>
        <begin position="895"/>
        <end position="908"/>
    </location>
</feature>
<dbReference type="EMBL" id="OV651830">
    <property type="protein sequence ID" value="CAH1105233.1"/>
    <property type="molecule type" value="Genomic_DNA"/>
</dbReference>
<evidence type="ECO:0000256" key="4">
    <source>
        <dbReference type="ARBA" id="ARBA00022553"/>
    </source>
</evidence>
<evidence type="ECO:0000256" key="5">
    <source>
        <dbReference type="ARBA" id="ARBA00023054"/>
    </source>
</evidence>
<dbReference type="SUPFAM" id="SSF50044">
    <property type="entry name" value="SH3-domain"/>
    <property type="match status" value="1"/>
</dbReference>
<feature type="domain" description="F-BAR" evidence="12">
    <location>
        <begin position="460"/>
        <end position="739"/>
    </location>
</feature>
<dbReference type="CDD" id="cd11823">
    <property type="entry name" value="SH3_Nostrin"/>
    <property type="match status" value="1"/>
</dbReference>
<evidence type="ECO:0000256" key="10">
    <source>
        <dbReference type="SAM" id="MobiDB-lite"/>
    </source>
</evidence>
<evidence type="ECO:0000256" key="6">
    <source>
        <dbReference type="ARBA" id="ARBA00023212"/>
    </source>
</evidence>
<dbReference type="InterPro" id="IPR057870">
    <property type="entry name" value="HR1_TOCA"/>
</dbReference>
<dbReference type="InterPro" id="IPR001452">
    <property type="entry name" value="SH3_domain"/>
</dbReference>
<feature type="compositionally biased region" description="Polar residues" evidence="10">
    <location>
        <begin position="416"/>
        <end position="442"/>
    </location>
</feature>
<dbReference type="PANTHER" id="PTHR23065:SF7">
    <property type="entry name" value="NOSTRIN, ISOFORM H"/>
    <property type="match status" value="1"/>
</dbReference>
<evidence type="ECO:0000256" key="9">
    <source>
        <dbReference type="SAM" id="Coils"/>
    </source>
</evidence>
<evidence type="ECO:0000259" key="12">
    <source>
        <dbReference type="PROSITE" id="PS51741"/>
    </source>
</evidence>
<keyword evidence="3" id="KW-0963">Cytoplasm</keyword>
<comment type="subcellular location">
    <subcellularLocation>
        <location evidence="1">Cytoplasm</location>
        <location evidence="1">Cytoskeleton</location>
    </subcellularLocation>
</comment>
<dbReference type="PRINTS" id="PR00452">
    <property type="entry name" value="SH3DOMAIN"/>
</dbReference>
<feature type="compositionally biased region" description="Basic and acidic residues" evidence="10">
    <location>
        <begin position="909"/>
        <end position="926"/>
    </location>
</feature>
<dbReference type="InterPro" id="IPR031160">
    <property type="entry name" value="F_BAR_dom"/>
</dbReference>
<dbReference type="CDD" id="cd07658">
    <property type="entry name" value="F-BAR_NOSTRIN"/>
    <property type="match status" value="1"/>
</dbReference>
<dbReference type="InterPro" id="IPR036028">
    <property type="entry name" value="SH3-like_dom_sf"/>
</dbReference>
<evidence type="ECO:0000256" key="1">
    <source>
        <dbReference type="ARBA" id="ARBA00004245"/>
    </source>
</evidence>
<dbReference type="Gene3D" id="2.30.30.40">
    <property type="entry name" value="SH3 Domains"/>
    <property type="match status" value="1"/>
</dbReference>
<dbReference type="GO" id="GO:0005886">
    <property type="term" value="C:plasma membrane"/>
    <property type="evidence" value="ECO:0007669"/>
    <property type="project" value="TreeGrafter"/>
</dbReference>
<feature type="region of interest" description="Disordered" evidence="10">
    <location>
        <begin position="407"/>
        <end position="447"/>
    </location>
</feature>
<dbReference type="AlphaFoldDB" id="A0A9P0CRG5"/>
<accession>A0A9P0CRG5</accession>
<evidence type="ECO:0000256" key="2">
    <source>
        <dbReference type="ARBA" id="ARBA00022443"/>
    </source>
</evidence>
<keyword evidence="5 8" id="KW-0175">Coiled coil</keyword>
<keyword evidence="6" id="KW-0206">Cytoskeleton</keyword>
<evidence type="ECO:0000313" key="13">
    <source>
        <dbReference type="EMBL" id="CAH1105233.1"/>
    </source>
</evidence>
<evidence type="ECO:0000259" key="11">
    <source>
        <dbReference type="PROSITE" id="PS50002"/>
    </source>
</evidence>